<proteinExistence type="predicted"/>
<reference evidence="2" key="1">
    <citation type="submission" date="2017-09" db="EMBL/GenBank/DDBJ databases">
        <title>Depth-based differentiation of microbial function through sediment-hosted aquifers and enrichment of novel symbionts in the deep terrestrial subsurface.</title>
        <authorList>
            <person name="Probst A.J."/>
            <person name="Ladd B."/>
            <person name="Jarett J.K."/>
            <person name="Geller-Mcgrath D.E."/>
            <person name="Sieber C.M.K."/>
            <person name="Emerson J.B."/>
            <person name="Anantharaman K."/>
            <person name="Thomas B.C."/>
            <person name="Malmstrom R."/>
            <person name="Stieglmeier M."/>
            <person name="Klingl A."/>
            <person name="Woyke T."/>
            <person name="Ryan C.M."/>
            <person name="Banfield J.F."/>
        </authorList>
    </citation>
    <scope>NUCLEOTIDE SEQUENCE [LARGE SCALE GENOMIC DNA]</scope>
</reference>
<dbReference type="InterPro" id="IPR029068">
    <property type="entry name" value="Glyas_Bleomycin-R_OHBP_Dase"/>
</dbReference>
<protein>
    <submittedName>
        <fullName evidence="1">Uncharacterized protein</fullName>
    </submittedName>
</protein>
<dbReference type="AlphaFoldDB" id="A0A2M6XTF5"/>
<organism evidence="1 2">
    <name type="scientific">Candidatus Kuenenbacteria bacterium CG08_land_8_20_14_0_20_37_23</name>
    <dbReference type="NCBI Taxonomy" id="1974617"/>
    <lineage>
        <taxon>Bacteria</taxon>
        <taxon>Candidatus Kueneniibacteriota</taxon>
    </lineage>
</organism>
<feature type="non-terminal residue" evidence="1">
    <location>
        <position position="1"/>
    </location>
</feature>
<dbReference type="EMBL" id="PEXX01000011">
    <property type="protein sequence ID" value="PIU10922.1"/>
    <property type="molecule type" value="Genomic_DNA"/>
</dbReference>
<comment type="caution">
    <text evidence="1">The sequence shown here is derived from an EMBL/GenBank/DDBJ whole genome shotgun (WGS) entry which is preliminary data.</text>
</comment>
<dbReference type="Gene3D" id="3.10.180.10">
    <property type="entry name" value="2,3-Dihydroxybiphenyl 1,2-Dioxygenase, domain 1"/>
    <property type="match status" value="1"/>
</dbReference>
<dbReference type="SUPFAM" id="SSF54593">
    <property type="entry name" value="Glyoxalase/Bleomycin resistance protein/Dihydroxybiphenyl dioxygenase"/>
    <property type="match status" value="1"/>
</dbReference>
<dbReference type="Proteomes" id="UP000230586">
    <property type="component" value="Unassembled WGS sequence"/>
</dbReference>
<gene>
    <name evidence="1" type="ORF">COT27_00540</name>
</gene>
<accession>A0A2M6XTF5</accession>
<name>A0A2M6XTF5_9BACT</name>
<evidence type="ECO:0000313" key="2">
    <source>
        <dbReference type="Proteomes" id="UP000230586"/>
    </source>
</evidence>
<evidence type="ECO:0000313" key="1">
    <source>
        <dbReference type="EMBL" id="PIU10922.1"/>
    </source>
</evidence>
<sequence length="101" mass="11826">QGDKTCFIALPAVENTNFNKSLTLKGQLFYCLINGIDHFGFTFLDSKSFEEYKEKLKQELNKRGIPYEEKEHHDGSKSLFFNEINGYKIQIVYLPPYYFKG</sequence>